<dbReference type="EMBL" id="NSKD01000001">
    <property type="protein sequence ID" value="PAU82454.1"/>
    <property type="molecule type" value="Genomic_DNA"/>
</dbReference>
<evidence type="ECO:0008006" key="3">
    <source>
        <dbReference type="Google" id="ProtNLM"/>
    </source>
</evidence>
<reference evidence="1 2" key="1">
    <citation type="submission" date="2017-08" db="EMBL/GenBank/DDBJ databases">
        <title>Halovibrio sewagensis sp. nov., isolated from wastewater of high salinity.</title>
        <authorList>
            <person name="Dong X."/>
            <person name="Zhang G."/>
        </authorList>
    </citation>
    <scope>NUCLEOTIDE SEQUENCE [LARGE SCALE GENOMIC DNA]</scope>
    <source>
        <strain evidence="1 2">YL5-2</strain>
    </source>
</reference>
<accession>A0A2A2FCI9</accession>
<name>A0A2A2FCI9_9GAMM</name>
<dbReference type="AlphaFoldDB" id="A0A2A2FCI9"/>
<dbReference type="RefSeq" id="WP_095616548.1">
    <property type="nucleotide sequence ID" value="NZ_NSKD01000001.1"/>
</dbReference>
<organism evidence="1 2">
    <name type="scientific">Halovibrio salipaludis</name>
    <dbReference type="NCBI Taxonomy" id="2032626"/>
    <lineage>
        <taxon>Bacteria</taxon>
        <taxon>Pseudomonadati</taxon>
        <taxon>Pseudomonadota</taxon>
        <taxon>Gammaproteobacteria</taxon>
        <taxon>Oceanospirillales</taxon>
        <taxon>Halomonadaceae</taxon>
        <taxon>Halovibrio</taxon>
    </lineage>
</organism>
<protein>
    <recommendedName>
        <fullName evidence="3">DUF2283 domain-containing protein</fullName>
    </recommendedName>
</protein>
<keyword evidence="2" id="KW-1185">Reference proteome</keyword>
<dbReference type="Pfam" id="PF10049">
    <property type="entry name" value="DUF2283"/>
    <property type="match status" value="1"/>
</dbReference>
<evidence type="ECO:0000313" key="2">
    <source>
        <dbReference type="Proteomes" id="UP000218896"/>
    </source>
</evidence>
<sequence length="63" mass="7069">MQTRYDEKDDILVVHLADKPIVKEVSQDWNTHISYAEDGSIVEVVVLEASQQGAWPLQHAAHG</sequence>
<comment type="caution">
    <text evidence="1">The sequence shown here is derived from an EMBL/GenBank/DDBJ whole genome shotgun (WGS) entry which is preliminary data.</text>
</comment>
<proteinExistence type="predicted"/>
<gene>
    <name evidence="1" type="ORF">CK501_04760</name>
</gene>
<dbReference type="InterPro" id="IPR019270">
    <property type="entry name" value="DUF2283"/>
</dbReference>
<dbReference type="OrthoDB" id="8908516at2"/>
<dbReference type="Proteomes" id="UP000218896">
    <property type="component" value="Unassembled WGS sequence"/>
</dbReference>
<evidence type="ECO:0000313" key="1">
    <source>
        <dbReference type="EMBL" id="PAU82454.1"/>
    </source>
</evidence>